<dbReference type="EMBL" id="CP018335">
    <property type="protein sequence ID" value="APM38508.1"/>
    <property type="molecule type" value="Genomic_DNA"/>
</dbReference>
<dbReference type="Proteomes" id="UP000184604">
    <property type="component" value="Chromosome"/>
</dbReference>
<dbReference type="AlphaFoldDB" id="A0A1L5F668"/>
<evidence type="ECO:0000313" key="1">
    <source>
        <dbReference type="EMBL" id="APM38508.1"/>
    </source>
</evidence>
<evidence type="ECO:0000313" key="2">
    <source>
        <dbReference type="Proteomes" id="UP000184604"/>
    </source>
</evidence>
<dbReference type="OrthoDB" id="49105at2"/>
<protein>
    <submittedName>
        <fullName evidence="1">Uncharacterized protein</fullName>
    </submittedName>
</protein>
<accession>A0A1L5F668</accession>
<sequence>MGTANKGLNDLNYAAKNNIKKSYDRDRLSDNTSKTEVEKQNLGTDTFIKSTEEDAEKSTYKPTKKKLFTEEITALKEEQDNFKAELIKKFISDTINAQNSLSERSTGSKITGISEETTDLLTKIFGSVENAYPPLAATPEDAQKAISEDGAYSINAVADRIMSMAKFIAGDNSDKLQQMREAVEKGFSQAGLDFNKATDSDLPQICKDTCAEVMRRFDELQDSTSNAAKEVIDDQ</sequence>
<name>A0A1L5F668_CLOKL</name>
<organism evidence="1 2">
    <name type="scientific">Clostridium kluyveri</name>
    <dbReference type="NCBI Taxonomy" id="1534"/>
    <lineage>
        <taxon>Bacteria</taxon>
        <taxon>Bacillati</taxon>
        <taxon>Bacillota</taxon>
        <taxon>Clostridia</taxon>
        <taxon>Eubacteriales</taxon>
        <taxon>Clostridiaceae</taxon>
        <taxon>Clostridium</taxon>
    </lineage>
</organism>
<reference evidence="1 2" key="1">
    <citation type="submission" date="2016-12" db="EMBL/GenBank/DDBJ databases">
        <title>Complete genome sequence of Clostridium kluyveri JZZ isolated from the pit mud of a Chinese flavor liquor-making factory.</title>
        <authorList>
            <person name="Wang Y."/>
        </authorList>
    </citation>
    <scope>NUCLEOTIDE SEQUENCE [LARGE SCALE GENOMIC DNA]</scope>
    <source>
        <strain evidence="1 2">JZZ</strain>
    </source>
</reference>
<gene>
    <name evidence="1" type="ORF">BS101_07020</name>
</gene>
<proteinExistence type="predicted"/>